<dbReference type="EMBL" id="QGKW02002228">
    <property type="protein sequence ID" value="KAF2539939.1"/>
    <property type="molecule type" value="Genomic_DNA"/>
</dbReference>
<dbReference type="Proteomes" id="UP000712281">
    <property type="component" value="Unassembled WGS sequence"/>
</dbReference>
<name>A0A8S9G3W0_BRACR</name>
<evidence type="ECO:0000313" key="2">
    <source>
        <dbReference type="Proteomes" id="UP000712281"/>
    </source>
</evidence>
<dbReference type="AlphaFoldDB" id="A0A8S9G3W0"/>
<gene>
    <name evidence="1" type="ORF">F2Q68_00020322</name>
</gene>
<proteinExistence type="predicted"/>
<accession>A0A8S9G3W0</accession>
<organism evidence="1 2">
    <name type="scientific">Brassica cretica</name>
    <name type="common">Mustard</name>
    <dbReference type="NCBI Taxonomy" id="69181"/>
    <lineage>
        <taxon>Eukaryota</taxon>
        <taxon>Viridiplantae</taxon>
        <taxon>Streptophyta</taxon>
        <taxon>Embryophyta</taxon>
        <taxon>Tracheophyta</taxon>
        <taxon>Spermatophyta</taxon>
        <taxon>Magnoliopsida</taxon>
        <taxon>eudicotyledons</taxon>
        <taxon>Gunneridae</taxon>
        <taxon>Pentapetalae</taxon>
        <taxon>rosids</taxon>
        <taxon>malvids</taxon>
        <taxon>Brassicales</taxon>
        <taxon>Brassicaceae</taxon>
        <taxon>Brassiceae</taxon>
        <taxon>Brassica</taxon>
    </lineage>
</organism>
<reference evidence="1" key="1">
    <citation type="submission" date="2019-12" db="EMBL/GenBank/DDBJ databases">
        <title>Genome sequencing and annotation of Brassica cretica.</title>
        <authorList>
            <person name="Studholme D.J."/>
            <person name="Sarris P.F."/>
        </authorList>
    </citation>
    <scope>NUCLEOTIDE SEQUENCE</scope>
    <source>
        <strain evidence="1">PFS-001/15</strain>
        <tissue evidence="1">Leaf</tissue>
    </source>
</reference>
<sequence length="72" mass="8223">MRNFHPHDETHRFQKKAIFLPTADFAKSDRPEGFVMDLARPPDNGESRGVDLVRRSVLEDAEKQSITEGKSI</sequence>
<protein>
    <submittedName>
        <fullName evidence="1">Uncharacterized protein</fullName>
    </submittedName>
</protein>
<evidence type="ECO:0000313" key="1">
    <source>
        <dbReference type="EMBL" id="KAF2539939.1"/>
    </source>
</evidence>
<comment type="caution">
    <text evidence="1">The sequence shown here is derived from an EMBL/GenBank/DDBJ whole genome shotgun (WGS) entry which is preliminary data.</text>
</comment>